<feature type="active site" evidence="5">
    <location>
        <position position="158"/>
    </location>
</feature>
<protein>
    <recommendedName>
        <fullName evidence="7">Pseudouridine synthase</fullName>
        <ecNumber evidence="7">5.4.99.-</ecNumber>
    </recommendedName>
</protein>
<dbReference type="Pfam" id="PF01479">
    <property type="entry name" value="S4"/>
    <property type="match status" value="1"/>
</dbReference>
<dbReference type="OrthoDB" id="9807829at2"/>
<dbReference type="NCBIfam" id="TIGR00005">
    <property type="entry name" value="rluA_subfam"/>
    <property type="match status" value="1"/>
</dbReference>
<evidence type="ECO:0000256" key="3">
    <source>
        <dbReference type="ARBA" id="ARBA00022884"/>
    </source>
</evidence>
<dbReference type="SUPFAM" id="SSF55120">
    <property type="entry name" value="Pseudouridine synthase"/>
    <property type="match status" value="1"/>
</dbReference>
<gene>
    <name evidence="9" type="ORF">GCWU0000282_000113</name>
</gene>
<dbReference type="eggNOG" id="COG0564">
    <property type="taxonomic scope" value="Bacteria"/>
</dbReference>
<dbReference type="GO" id="GO:0120159">
    <property type="term" value="F:rRNA pseudouridine synthase activity"/>
    <property type="evidence" value="ECO:0007669"/>
    <property type="project" value="UniProtKB-ARBA"/>
</dbReference>
<feature type="domain" description="RNA-binding S4" evidence="8">
    <location>
        <begin position="34"/>
        <end position="98"/>
    </location>
</feature>
<organism evidence="9 10">
    <name type="scientific">Catonella morbi ATCC 51271</name>
    <dbReference type="NCBI Taxonomy" id="592026"/>
    <lineage>
        <taxon>Bacteria</taxon>
        <taxon>Bacillati</taxon>
        <taxon>Bacillota</taxon>
        <taxon>Clostridia</taxon>
        <taxon>Lachnospirales</taxon>
        <taxon>Lachnospiraceae</taxon>
        <taxon>Catonella</taxon>
    </lineage>
</organism>
<dbReference type="InterPro" id="IPR036986">
    <property type="entry name" value="S4_RNA-bd_sf"/>
</dbReference>
<dbReference type="InterPro" id="IPR050188">
    <property type="entry name" value="RluA_PseudoU_synthase"/>
</dbReference>
<dbReference type="EMBL" id="ACIL03000002">
    <property type="protein sequence ID" value="ESL04726.1"/>
    <property type="molecule type" value="Genomic_DNA"/>
</dbReference>
<evidence type="ECO:0000256" key="1">
    <source>
        <dbReference type="ARBA" id="ARBA00000073"/>
    </source>
</evidence>
<dbReference type="SMART" id="SM00363">
    <property type="entry name" value="S4"/>
    <property type="match status" value="1"/>
</dbReference>
<dbReference type="CDD" id="cd02869">
    <property type="entry name" value="PseudoU_synth_RluA_like"/>
    <property type="match status" value="1"/>
</dbReference>
<dbReference type="PROSITE" id="PS50889">
    <property type="entry name" value="S4"/>
    <property type="match status" value="1"/>
</dbReference>
<accession>V2YAN9</accession>
<dbReference type="SUPFAM" id="SSF55174">
    <property type="entry name" value="Alpha-L RNA-binding motif"/>
    <property type="match status" value="1"/>
</dbReference>
<dbReference type="InterPro" id="IPR002942">
    <property type="entry name" value="S4_RNA-bd"/>
</dbReference>
<comment type="caution">
    <text evidence="9">The sequence shown here is derived from an EMBL/GenBank/DDBJ whole genome shotgun (WGS) entry which is preliminary data.</text>
</comment>
<dbReference type="PROSITE" id="PS01129">
    <property type="entry name" value="PSI_RLU"/>
    <property type="match status" value="1"/>
</dbReference>
<dbReference type="Gene3D" id="3.30.2350.10">
    <property type="entry name" value="Pseudouridine synthase"/>
    <property type="match status" value="1"/>
</dbReference>
<dbReference type="InterPro" id="IPR006145">
    <property type="entry name" value="PsdUridine_synth_RsuA/RluA"/>
</dbReference>
<dbReference type="GO" id="GO:0000455">
    <property type="term" value="P:enzyme-directed rRNA pseudouridine synthesis"/>
    <property type="evidence" value="ECO:0007669"/>
    <property type="project" value="UniProtKB-ARBA"/>
</dbReference>
<dbReference type="Gene3D" id="3.10.290.10">
    <property type="entry name" value="RNA-binding S4 domain"/>
    <property type="match status" value="1"/>
</dbReference>
<evidence type="ECO:0000256" key="7">
    <source>
        <dbReference type="RuleBase" id="RU362028"/>
    </source>
</evidence>
<dbReference type="CDD" id="cd00165">
    <property type="entry name" value="S4"/>
    <property type="match status" value="1"/>
</dbReference>
<dbReference type="FunFam" id="3.30.2350.10:FF:000006">
    <property type="entry name" value="Pseudouridine synthase"/>
    <property type="match status" value="1"/>
</dbReference>
<evidence type="ECO:0000313" key="10">
    <source>
        <dbReference type="Proteomes" id="UP000018227"/>
    </source>
</evidence>
<dbReference type="RefSeq" id="WP_023353018.1">
    <property type="nucleotide sequence ID" value="NZ_KI535366.1"/>
</dbReference>
<proteinExistence type="inferred from homology"/>
<evidence type="ECO:0000256" key="6">
    <source>
        <dbReference type="PROSITE-ProRule" id="PRU00182"/>
    </source>
</evidence>
<dbReference type="Pfam" id="PF00849">
    <property type="entry name" value="PseudoU_synth_2"/>
    <property type="match status" value="1"/>
</dbReference>
<keyword evidence="3 6" id="KW-0694">RNA-binding</keyword>
<evidence type="ECO:0000313" key="9">
    <source>
        <dbReference type="EMBL" id="ESL04726.1"/>
    </source>
</evidence>
<reference evidence="9 10" key="1">
    <citation type="submission" date="2013-06" db="EMBL/GenBank/DDBJ databases">
        <authorList>
            <person name="Weinstock G."/>
            <person name="Sodergren E."/>
            <person name="Clifton S."/>
            <person name="Fulton L."/>
            <person name="Fulton B."/>
            <person name="Courtney L."/>
            <person name="Fronick C."/>
            <person name="Harrison M."/>
            <person name="Strong C."/>
            <person name="Farmer C."/>
            <person name="Delahaunty K."/>
            <person name="Markovic C."/>
            <person name="Hall O."/>
            <person name="Minx P."/>
            <person name="Tomlinson C."/>
            <person name="Mitreva M."/>
            <person name="Nelson J."/>
            <person name="Hou S."/>
            <person name="Wollam A."/>
            <person name="Pepin K.H."/>
            <person name="Johnson M."/>
            <person name="Bhonagiri V."/>
            <person name="Nash W.E."/>
            <person name="Warren W."/>
            <person name="Chinwalla A."/>
            <person name="Mardis E.R."/>
            <person name="Wilson R.K."/>
        </authorList>
    </citation>
    <scope>NUCLEOTIDE SEQUENCE [LARGE SCALE GENOMIC DNA]</scope>
    <source>
        <strain evidence="9 10">ATCC 51271</strain>
    </source>
</reference>
<evidence type="ECO:0000256" key="2">
    <source>
        <dbReference type="ARBA" id="ARBA00010876"/>
    </source>
</evidence>
<dbReference type="Proteomes" id="UP000018227">
    <property type="component" value="Unassembled WGS sequence"/>
</dbReference>
<dbReference type="InterPro" id="IPR006225">
    <property type="entry name" value="PsdUridine_synth_RluC/D"/>
</dbReference>
<sequence length="326" mass="36633">MKLNDENIKNDEWDTEFLSDEVIELSVVSEDSGERIDKYLSGKLTEYSRSYLKGLIDEGKVRVEGKPVKSSFKVTEGINISISIPPVKEAEIIPENIPLDILYEDEDVILINKPKGMVVHPAAGHYTGTLVNALMYHCRDNLSGINGELRPGIVHRIDMDTTGVIIACKNDVSHRIIAEQLKEHSIKRKYQAIVYGVFKDEEGRIEGSIGRSKTDRKKMAVIPDGKPAVTHYRVIRNYTSPNGNNFAHIECELETGRTHQIRVHMTSIGHPLLGDEIYGAAKNPFKLDGQALHAEMLGFVHPRTGEYMEFHAPLPEYFSKLLTKLA</sequence>
<dbReference type="HOGENOM" id="CLU_016902_4_4_9"/>
<dbReference type="PANTHER" id="PTHR21600">
    <property type="entry name" value="MITOCHONDRIAL RNA PSEUDOURIDINE SYNTHASE"/>
    <property type="match status" value="1"/>
</dbReference>
<comment type="function">
    <text evidence="7">Responsible for synthesis of pseudouridine from uracil.</text>
</comment>
<dbReference type="PANTHER" id="PTHR21600:SF44">
    <property type="entry name" value="RIBOSOMAL LARGE SUBUNIT PSEUDOURIDINE SYNTHASE D"/>
    <property type="match status" value="1"/>
</dbReference>
<evidence type="ECO:0000259" key="8">
    <source>
        <dbReference type="SMART" id="SM00363"/>
    </source>
</evidence>
<comment type="similarity">
    <text evidence="2 7">Belongs to the pseudouridine synthase RluA family.</text>
</comment>
<keyword evidence="4 7" id="KW-0413">Isomerase</keyword>
<comment type="catalytic activity">
    <reaction evidence="1 7">
        <text>a uridine in RNA = a pseudouridine in RNA</text>
        <dbReference type="Rhea" id="RHEA:48348"/>
        <dbReference type="Rhea" id="RHEA-COMP:12068"/>
        <dbReference type="Rhea" id="RHEA-COMP:12069"/>
        <dbReference type="ChEBI" id="CHEBI:65314"/>
        <dbReference type="ChEBI" id="CHEBI:65315"/>
    </reaction>
</comment>
<dbReference type="STRING" id="592026.GCWU0000282_000113"/>
<dbReference type="AlphaFoldDB" id="V2YAN9"/>
<evidence type="ECO:0000256" key="5">
    <source>
        <dbReference type="PIRSR" id="PIRSR606225-1"/>
    </source>
</evidence>
<dbReference type="InterPro" id="IPR006224">
    <property type="entry name" value="PsdUridine_synth_RluA-like_CS"/>
</dbReference>
<dbReference type="EC" id="5.4.99.-" evidence="7"/>
<name>V2YAN9_9FIRM</name>
<dbReference type="InterPro" id="IPR020103">
    <property type="entry name" value="PsdUridine_synth_cat_dom_sf"/>
</dbReference>
<keyword evidence="10" id="KW-1185">Reference proteome</keyword>
<evidence type="ECO:0000256" key="4">
    <source>
        <dbReference type="ARBA" id="ARBA00023235"/>
    </source>
</evidence>
<dbReference type="GO" id="GO:0003723">
    <property type="term" value="F:RNA binding"/>
    <property type="evidence" value="ECO:0007669"/>
    <property type="project" value="UniProtKB-KW"/>
</dbReference>